<dbReference type="Proteomes" id="UP001422074">
    <property type="component" value="Unassembled WGS sequence"/>
</dbReference>
<name>A0ABU9WXQ0_9MICC</name>
<dbReference type="Gene3D" id="3.40.190.10">
    <property type="entry name" value="Periplasmic binding protein-like II"/>
    <property type="match status" value="2"/>
</dbReference>
<evidence type="ECO:0000256" key="2">
    <source>
        <dbReference type="ARBA" id="ARBA00022448"/>
    </source>
</evidence>
<keyword evidence="3" id="KW-0732">Signal</keyword>
<organism evidence="4 5">
    <name type="scientific">Sinomonas halotolerans</name>
    <dbReference type="NCBI Taxonomy" id="1644133"/>
    <lineage>
        <taxon>Bacteria</taxon>
        <taxon>Bacillati</taxon>
        <taxon>Actinomycetota</taxon>
        <taxon>Actinomycetes</taxon>
        <taxon>Micrococcales</taxon>
        <taxon>Micrococcaceae</taxon>
        <taxon>Sinomonas</taxon>
    </lineage>
</organism>
<reference evidence="4 5" key="1">
    <citation type="submission" date="2024-05" db="EMBL/GenBank/DDBJ databases">
        <title>Sinomonas sp. nov., isolated from a waste landfill.</title>
        <authorList>
            <person name="Zhao Y."/>
        </authorList>
    </citation>
    <scope>NUCLEOTIDE SEQUENCE [LARGE SCALE GENOMIC DNA]</scope>
    <source>
        <strain evidence="4 5">CCTCC AB2014300</strain>
    </source>
</reference>
<sequence>MGITSSRGRRATALAALLCVAPFAAACSGGPSGGGASESAEPSGDIRVVANWTGAEGEAFQSVVDGFEAKYPGTNVKVEVVPFDQTQTQLAQQFAAGNAPDAAVALPSTVRQFSQQGLLMDLDEQWNSWIEAGEYNDSLKAIATGAEGKANAVYFKGNVNGLIWSTEKTDAKLGVKESPASWDEFTAVLDKANASGKAFAVGAKDVWVPTQWVDPVLLNVAGLEKFQQLQRGEIGWDDPKVVEAMTVLSGLIEKYWSADALDTGFTDEVCGWVSGKHAFGNNGAFVSSVVPSCDKSLKAGKDYSFFPFPAYDGVEPAQAVSGDLFIGNAQSKNPATTKAFLAYLGSVEGQSVWAKKGGFIAPNMKVPADVYPSESDRAAAALWPKDASGAAGYDLDDWIGGEIQAKYRQALDNLIRTHDVEKFTQAMVAADTRSKD</sequence>
<dbReference type="InterPro" id="IPR006059">
    <property type="entry name" value="SBP"/>
</dbReference>
<feature type="signal peptide" evidence="3">
    <location>
        <begin position="1"/>
        <end position="26"/>
    </location>
</feature>
<dbReference type="EMBL" id="JBDFRB010000003">
    <property type="protein sequence ID" value="MEN2743955.1"/>
    <property type="molecule type" value="Genomic_DNA"/>
</dbReference>
<comment type="similarity">
    <text evidence="1">Belongs to the bacterial solute-binding protein 1 family.</text>
</comment>
<dbReference type="RefSeq" id="WP_345883612.1">
    <property type="nucleotide sequence ID" value="NZ_JBDFRB010000003.1"/>
</dbReference>
<evidence type="ECO:0000256" key="3">
    <source>
        <dbReference type="SAM" id="SignalP"/>
    </source>
</evidence>
<dbReference type="SUPFAM" id="SSF53850">
    <property type="entry name" value="Periplasmic binding protein-like II"/>
    <property type="match status" value="1"/>
</dbReference>
<accession>A0ABU9WXQ0</accession>
<keyword evidence="5" id="KW-1185">Reference proteome</keyword>
<evidence type="ECO:0000313" key="5">
    <source>
        <dbReference type="Proteomes" id="UP001422074"/>
    </source>
</evidence>
<dbReference type="PROSITE" id="PS51257">
    <property type="entry name" value="PROKAR_LIPOPROTEIN"/>
    <property type="match status" value="1"/>
</dbReference>
<dbReference type="PANTHER" id="PTHR43649">
    <property type="entry name" value="ARABINOSE-BINDING PROTEIN-RELATED"/>
    <property type="match status" value="1"/>
</dbReference>
<dbReference type="InterPro" id="IPR050490">
    <property type="entry name" value="Bact_solute-bd_prot1"/>
</dbReference>
<proteinExistence type="inferred from homology"/>
<protein>
    <submittedName>
        <fullName evidence="4">Extracellular solute-binding protein</fullName>
    </submittedName>
</protein>
<comment type="caution">
    <text evidence="4">The sequence shown here is derived from an EMBL/GenBank/DDBJ whole genome shotgun (WGS) entry which is preliminary data.</text>
</comment>
<evidence type="ECO:0000256" key="1">
    <source>
        <dbReference type="ARBA" id="ARBA00008520"/>
    </source>
</evidence>
<dbReference type="Pfam" id="PF01547">
    <property type="entry name" value="SBP_bac_1"/>
    <property type="match status" value="1"/>
</dbReference>
<evidence type="ECO:0000313" key="4">
    <source>
        <dbReference type="EMBL" id="MEN2743955.1"/>
    </source>
</evidence>
<keyword evidence="2" id="KW-0813">Transport</keyword>
<gene>
    <name evidence="4" type="ORF">ABCQ75_05310</name>
</gene>
<feature type="chain" id="PRO_5046474242" evidence="3">
    <location>
        <begin position="27"/>
        <end position="436"/>
    </location>
</feature>
<dbReference type="PANTHER" id="PTHR43649:SF29">
    <property type="entry name" value="OSMOPROTECTIVE COMPOUNDS-BINDING PROTEIN GGTB"/>
    <property type="match status" value="1"/>
</dbReference>